<dbReference type="CDD" id="cd03360">
    <property type="entry name" value="LbH_AT_putative"/>
    <property type="match status" value="1"/>
</dbReference>
<feature type="binding site" evidence="3">
    <location>
        <position position="69"/>
    </location>
    <ligand>
        <name>substrate</name>
    </ligand>
</feature>
<keyword evidence="6" id="KW-1185">Reference proteome</keyword>
<dbReference type="OrthoDB" id="9794407at2"/>
<evidence type="ECO:0000259" key="4">
    <source>
        <dbReference type="Pfam" id="PF17836"/>
    </source>
</evidence>
<dbReference type="NCBIfam" id="TIGR03570">
    <property type="entry name" value="NeuD_NnaD"/>
    <property type="match status" value="1"/>
</dbReference>
<feature type="active site" description="Proton acceptor" evidence="2">
    <location>
        <position position="136"/>
    </location>
</feature>
<evidence type="ECO:0000313" key="6">
    <source>
        <dbReference type="Proteomes" id="UP001152876"/>
    </source>
</evidence>
<reference evidence="5" key="1">
    <citation type="submission" date="2013-01" db="EMBL/GenBank/DDBJ databases">
        <title>Genome draft of Hydrogenophaga taeniospiralis 2K1.</title>
        <authorList>
            <person name="Gomila M."/>
            <person name="Lalucat J."/>
        </authorList>
    </citation>
    <scope>NUCLEOTIDE SEQUENCE</scope>
    <source>
        <strain evidence="5">CCUG 15921</strain>
    </source>
</reference>
<dbReference type="InterPro" id="IPR020019">
    <property type="entry name" value="AcTrfase_PglD-like"/>
</dbReference>
<feature type="binding site" evidence="3">
    <location>
        <position position="145"/>
    </location>
    <ligand>
        <name>acetyl-CoA</name>
        <dbReference type="ChEBI" id="CHEBI:57288"/>
    </ligand>
</feature>
<dbReference type="InterPro" id="IPR011004">
    <property type="entry name" value="Trimer_LpxA-like_sf"/>
</dbReference>
<protein>
    <submittedName>
        <fullName evidence="5">UDP-perosamine 4-acetyltransferase</fullName>
    </submittedName>
</protein>
<evidence type="ECO:0000256" key="2">
    <source>
        <dbReference type="PIRSR" id="PIRSR620019-1"/>
    </source>
</evidence>
<dbReference type="InterPro" id="IPR041561">
    <property type="entry name" value="PglD_N"/>
</dbReference>
<name>A0A9X4NTW8_9BURK</name>
<dbReference type="PANTHER" id="PTHR43300">
    <property type="entry name" value="ACETYLTRANSFERASE"/>
    <property type="match status" value="1"/>
</dbReference>
<dbReference type="Gene3D" id="2.160.10.10">
    <property type="entry name" value="Hexapeptide repeat proteins"/>
    <property type="match status" value="1"/>
</dbReference>
<dbReference type="RefSeq" id="WP_084236468.1">
    <property type="nucleotide sequence ID" value="NZ_AOGK01000017.1"/>
</dbReference>
<dbReference type="PANTHER" id="PTHR43300:SF7">
    <property type="entry name" value="UDP-N-ACETYLBACILLOSAMINE N-ACETYLTRANSFERASE"/>
    <property type="match status" value="1"/>
</dbReference>
<gene>
    <name evidence="5" type="ORF">H010_18138</name>
</gene>
<dbReference type="AlphaFoldDB" id="A0A9X4NTW8"/>
<dbReference type="InterPro" id="IPR050179">
    <property type="entry name" value="Trans_hexapeptide_repeat"/>
</dbReference>
<dbReference type="EMBL" id="AOGK01000017">
    <property type="protein sequence ID" value="MDG5977187.1"/>
    <property type="molecule type" value="Genomic_DNA"/>
</dbReference>
<evidence type="ECO:0000313" key="5">
    <source>
        <dbReference type="EMBL" id="MDG5977187.1"/>
    </source>
</evidence>
<comment type="caution">
    <text evidence="5">The sequence shown here is derived from an EMBL/GenBank/DDBJ whole genome shotgun (WGS) entry which is preliminary data.</text>
</comment>
<dbReference type="Proteomes" id="UP001152876">
    <property type="component" value="Unassembled WGS sequence"/>
</dbReference>
<evidence type="ECO:0000256" key="3">
    <source>
        <dbReference type="PIRSR" id="PIRSR620019-2"/>
    </source>
</evidence>
<comment type="similarity">
    <text evidence="1">Belongs to the transferase hexapeptide repeat family.</text>
</comment>
<feature type="site" description="Increases basicity of active site His" evidence="2">
    <location>
        <position position="137"/>
    </location>
</feature>
<dbReference type="SUPFAM" id="SSF51161">
    <property type="entry name" value="Trimeric LpxA-like enzymes"/>
    <property type="match status" value="1"/>
</dbReference>
<feature type="domain" description="PglD N-terminal" evidence="4">
    <location>
        <begin position="4"/>
        <end position="77"/>
    </location>
</feature>
<accession>A0A9X4NTW8</accession>
<sequence>MRSDIVVVGAGGHAKVCIELLRSMGESIACCVGGSDSPDLCLDVPVLRGDEHLVSLRAKGHFRLFVAIGSNRLRERLGTICVGHGYQLVNAISPHAIISPSAKLGRGVAVMAGVVINAESVIEDLAIINTGATVDHDCRVGQAVHIAPQCALAGNVTIGNLSFLGVGCKVIPEIQIGEHVTVGAGGVVICHIGSGATVVGVPTRVLNS</sequence>
<organism evidence="5 6">
    <name type="scientific">Hydrogenophaga taeniospiralis CCUG 15921</name>
    <dbReference type="NCBI Taxonomy" id="1281780"/>
    <lineage>
        <taxon>Bacteria</taxon>
        <taxon>Pseudomonadati</taxon>
        <taxon>Pseudomonadota</taxon>
        <taxon>Betaproteobacteria</taxon>
        <taxon>Burkholderiales</taxon>
        <taxon>Comamonadaceae</taxon>
        <taxon>Hydrogenophaga</taxon>
    </lineage>
</organism>
<evidence type="ECO:0000256" key="1">
    <source>
        <dbReference type="ARBA" id="ARBA00007274"/>
    </source>
</evidence>
<proteinExistence type="inferred from homology"/>
<dbReference type="Pfam" id="PF17836">
    <property type="entry name" value="PglD_N"/>
    <property type="match status" value="1"/>
</dbReference>
<dbReference type="Gene3D" id="3.40.50.20">
    <property type="match status" value="1"/>
</dbReference>